<evidence type="ECO:0000313" key="8">
    <source>
        <dbReference type="Proteomes" id="UP001053296"/>
    </source>
</evidence>
<keyword evidence="7" id="KW-0808">Transferase</keyword>
<comment type="caution">
    <text evidence="4">Lacks conserved residue(s) required for the propagation of feature annotation.</text>
</comment>
<reference evidence="7" key="1">
    <citation type="journal article" date="2022" name="Arch. Microbiol.">
        <title>Pseudodesulfovibrio sediminis sp. nov., a mesophilic and neutrophilic sulfate-reducing bacterium isolated from sediment of a brackish lake.</title>
        <authorList>
            <person name="Takahashi A."/>
            <person name="Kojima H."/>
            <person name="Watanabe M."/>
            <person name="Fukui M."/>
        </authorList>
    </citation>
    <scope>NUCLEOTIDE SEQUENCE</scope>
    <source>
        <strain evidence="7">SF6</strain>
    </source>
</reference>
<dbReference type="Gene3D" id="3.30.565.10">
    <property type="entry name" value="Histidine kinase-like ATPase, C-terminal domain"/>
    <property type="match status" value="1"/>
</dbReference>
<dbReference type="InterPro" id="IPR036097">
    <property type="entry name" value="HisK_dim/P_sf"/>
</dbReference>
<dbReference type="CDD" id="cd00075">
    <property type="entry name" value="HATPase"/>
    <property type="match status" value="1"/>
</dbReference>
<protein>
    <recommendedName>
        <fullName evidence="2">histidine kinase</fullName>
        <ecNumber evidence="2">2.7.13.3</ecNumber>
    </recommendedName>
</protein>
<dbReference type="PRINTS" id="PR00344">
    <property type="entry name" value="BCTRLSENSOR"/>
</dbReference>
<evidence type="ECO:0000256" key="1">
    <source>
        <dbReference type="ARBA" id="ARBA00000085"/>
    </source>
</evidence>
<feature type="domain" description="Histidine kinase" evidence="5">
    <location>
        <begin position="269"/>
        <end position="487"/>
    </location>
</feature>
<dbReference type="EC" id="2.7.13.3" evidence="2"/>
<feature type="domain" description="Response regulatory" evidence="6">
    <location>
        <begin position="9"/>
        <end position="124"/>
    </location>
</feature>
<dbReference type="PROSITE" id="PS50110">
    <property type="entry name" value="RESPONSE_REGULATORY"/>
    <property type="match status" value="2"/>
</dbReference>
<gene>
    <name evidence="7" type="ORF">PSDVSF_34560</name>
</gene>
<organism evidence="7 8">
    <name type="scientific">Pseudodesulfovibrio sediminis</name>
    <dbReference type="NCBI Taxonomy" id="2810563"/>
    <lineage>
        <taxon>Bacteria</taxon>
        <taxon>Pseudomonadati</taxon>
        <taxon>Thermodesulfobacteriota</taxon>
        <taxon>Desulfovibrionia</taxon>
        <taxon>Desulfovibrionales</taxon>
        <taxon>Desulfovibrionaceae</taxon>
    </lineage>
</organism>
<dbReference type="InterPro" id="IPR003661">
    <property type="entry name" value="HisK_dim/P_dom"/>
</dbReference>
<keyword evidence="7" id="KW-0418">Kinase</keyword>
<evidence type="ECO:0000256" key="4">
    <source>
        <dbReference type="PROSITE-ProRule" id="PRU00169"/>
    </source>
</evidence>
<dbReference type="InterPro" id="IPR003594">
    <property type="entry name" value="HATPase_dom"/>
</dbReference>
<dbReference type="SUPFAM" id="SSF47384">
    <property type="entry name" value="Homodimeric domain of signal transducing histidine kinase"/>
    <property type="match status" value="1"/>
</dbReference>
<dbReference type="InterPro" id="IPR005467">
    <property type="entry name" value="His_kinase_dom"/>
</dbReference>
<evidence type="ECO:0000259" key="5">
    <source>
        <dbReference type="PROSITE" id="PS50109"/>
    </source>
</evidence>
<keyword evidence="3 4" id="KW-0597">Phosphoprotein</keyword>
<dbReference type="SUPFAM" id="SSF52172">
    <property type="entry name" value="CheY-like"/>
    <property type="match status" value="2"/>
</dbReference>
<dbReference type="PANTHER" id="PTHR43547:SF2">
    <property type="entry name" value="HYBRID SIGNAL TRANSDUCTION HISTIDINE KINASE C"/>
    <property type="match status" value="1"/>
</dbReference>
<feature type="modified residue" description="4-aspartylphosphate" evidence="4">
    <location>
        <position position="180"/>
    </location>
</feature>
<accession>A0ABM7P9X1</accession>
<keyword evidence="8" id="KW-1185">Reference proteome</keyword>
<dbReference type="SUPFAM" id="SSF55874">
    <property type="entry name" value="ATPase domain of HSP90 chaperone/DNA topoisomerase II/histidine kinase"/>
    <property type="match status" value="1"/>
</dbReference>
<evidence type="ECO:0000259" key="6">
    <source>
        <dbReference type="PROSITE" id="PS50110"/>
    </source>
</evidence>
<proteinExistence type="predicted"/>
<dbReference type="GO" id="GO:0016301">
    <property type="term" value="F:kinase activity"/>
    <property type="evidence" value="ECO:0007669"/>
    <property type="project" value="UniProtKB-KW"/>
</dbReference>
<name>A0ABM7P9X1_9BACT</name>
<dbReference type="InterPro" id="IPR011006">
    <property type="entry name" value="CheY-like_superfamily"/>
</dbReference>
<dbReference type="SMART" id="SM00387">
    <property type="entry name" value="HATPase_c"/>
    <property type="match status" value="1"/>
</dbReference>
<dbReference type="SMART" id="SM00448">
    <property type="entry name" value="REC"/>
    <property type="match status" value="2"/>
</dbReference>
<dbReference type="Gene3D" id="1.10.287.130">
    <property type="match status" value="1"/>
</dbReference>
<feature type="domain" description="Response regulatory" evidence="6">
    <location>
        <begin position="131"/>
        <end position="247"/>
    </location>
</feature>
<dbReference type="Pfam" id="PF00512">
    <property type="entry name" value="HisKA"/>
    <property type="match status" value="1"/>
</dbReference>
<dbReference type="Gene3D" id="3.40.50.2300">
    <property type="match status" value="2"/>
</dbReference>
<comment type="catalytic activity">
    <reaction evidence="1">
        <text>ATP + protein L-histidine = ADP + protein N-phospho-L-histidine.</text>
        <dbReference type="EC" id="2.7.13.3"/>
    </reaction>
</comment>
<evidence type="ECO:0000256" key="3">
    <source>
        <dbReference type="ARBA" id="ARBA00022553"/>
    </source>
</evidence>
<dbReference type="CDD" id="cd00082">
    <property type="entry name" value="HisKA"/>
    <property type="match status" value="1"/>
</dbReference>
<evidence type="ECO:0000313" key="7">
    <source>
        <dbReference type="EMBL" id="BCS90214.1"/>
    </source>
</evidence>
<sequence length="489" mass="54551">MKEDDSRSTILIVEGSRYICAELERRISQELGFDTHICQTQAAALEYLDARADTVFLAILGLTLPDSSEGEIVDLFCGRNIPTLVFTANMDSLIREEMLCKSILDYVIKDPNAVSNIIEYIRLLRTNQQVRILVVEDSKSFRKFLHDILSRQMYDVVAVEDAEIGMELLKDNDFTLAVVDYELPGMNGVEFTRQARMQYRKDELAILGISNSDEPMLTVRYLKGGANDFLAKPFEVEELLGRARQSVENIVTMRNYKNAIAVKNRFLGMASHDLRSPINGIKGFTELLLEGVFGEMSEEQREALENIRSANEHMLALVVDLLDLVVIEAGELQLHKTRASLIDSIALRIRIHSVSARKKHISISTECDDPGEFEFDTSRIGQVMDNLLSNALKFTPDGGSVFVTLCQRNGMAEVCVRDSGQGIPPGEEDLLFQSFQKTSVRPTAGEQSTGLGLPIVKTIVEKHGGTVWVESEYGQGAAFCFSFPMGLES</sequence>
<evidence type="ECO:0000256" key="2">
    <source>
        <dbReference type="ARBA" id="ARBA00012438"/>
    </source>
</evidence>
<dbReference type="InterPro" id="IPR036890">
    <property type="entry name" value="HATPase_C_sf"/>
</dbReference>
<dbReference type="InterPro" id="IPR001789">
    <property type="entry name" value="Sig_transdc_resp-reg_receiver"/>
</dbReference>
<dbReference type="RefSeq" id="WP_229592145.1">
    <property type="nucleotide sequence ID" value="NZ_AP024485.1"/>
</dbReference>
<dbReference type="Pfam" id="PF02518">
    <property type="entry name" value="HATPase_c"/>
    <property type="match status" value="1"/>
</dbReference>
<dbReference type="SMART" id="SM00388">
    <property type="entry name" value="HisKA"/>
    <property type="match status" value="1"/>
</dbReference>
<dbReference type="InterPro" id="IPR004358">
    <property type="entry name" value="Sig_transdc_His_kin-like_C"/>
</dbReference>
<dbReference type="EMBL" id="AP024485">
    <property type="protein sequence ID" value="BCS90214.1"/>
    <property type="molecule type" value="Genomic_DNA"/>
</dbReference>
<dbReference type="PROSITE" id="PS50109">
    <property type="entry name" value="HIS_KIN"/>
    <property type="match status" value="1"/>
</dbReference>
<dbReference type="Proteomes" id="UP001053296">
    <property type="component" value="Chromosome"/>
</dbReference>
<dbReference type="PANTHER" id="PTHR43547">
    <property type="entry name" value="TWO-COMPONENT HISTIDINE KINASE"/>
    <property type="match status" value="1"/>
</dbReference>
<dbReference type="Pfam" id="PF00072">
    <property type="entry name" value="Response_reg"/>
    <property type="match status" value="1"/>
</dbReference>